<dbReference type="OrthoDB" id="9815788at2"/>
<accession>A0A0P1ISX9</accession>
<reference evidence="2" key="1">
    <citation type="submission" date="2015-09" db="EMBL/GenBank/DDBJ databases">
        <authorList>
            <person name="Rodrigo-Torres Lidia"/>
            <person name="Arahal R.David."/>
        </authorList>
    </citation>
    <scope>NUCLEOTIDE SEQUENCE [LARGE SCALE GENOMIC DNA]</scope>
    <source>
        <strain evidence="2">CECT 5114</strain>
    </source>
</reference>
<dbReference type="AlphaFoldDB" id="A0A0P1ISX9"/>
<dbReference type="Proteomes" id="UP000051184">
    <property type="component" value="Unassembled WGS sequence"/>
</dbReference>
<gene>
    <name evidence="1" type="ORF">TA5114_02453</name>
</gene>
<dbReference type="InterPro" id="IPR052517">
    <property type="entry name" value="GlcG_carb_metab_protein"/>
</dbReference>
<dbReference type="EMBL" id="CYUE01000020">
    <property type="protein sequence ID" value="CUK26637.1"/>
    <property type="molecule type" value="Genomic_DNA"/>
</dbReference>
<dbReference type="InterPro" id="IPR038084">
    <property type="entry name" value="PduO/GlcC-like_sf"/>
</dbReference>
<dbReference type="Pfam" id="PF03928">
    <property type="entry name" value="HbpS-like"/>
    <property type="match status" value="1"/>
</dbReference>
<dbReference type="InterPro" id="IPR005624">
    <property type="entry name" value="PduO/GlcC-like"/>
</dbReference>
<dbReference type="RefSeq" id="WP_058315508.1">
    <property type="nucleotide sequence ID" value="NZ_CYTO01000009.1"/>
</dbReference>
<keyword evidence="2" id="KW-1185">Reference proteome</keyword>
<dbReference type="PANTHER" id="PTHR34309">
    <property type="entry name" value="SLR1406 PROTEIN"/>
    <property type="match status" value="1"/>
</dbReference>
<dbReference type="STRING" id="1715691.TA5113_01282"/>
<evidence type="ECO:0000313" key="1">
    <source>
        <dbReference type="EMBL" id="CUK26637.1"/>
    </source>
</evidence>
<evidence type="ECO:0008006" key="3">
    <source>
        <dbReference type="Google" id="ProtNLM"/>
    </source>
</evidence>
<sequence length="141" mass="14015">MENTIQARVLTHRGTMKMLDAAIAAAEKIGQPQCIVIVDASGELLAEIRMSGAKFLSRKSAKSKAITAASIGAPSSKIPESVRPQIAAATSGSVTGLGGGLPIICDSALLGGIGIGSGSPAQDIAVATAALEAIGAETEFA</sequence>
<evidence type="ECO:0000313" key="2">
    <source>
        <dbReference type="Proteomes" id="UP000051184"/>
    </source>
</evidence>
<dbReference type="SUPFAM" id="SSF143744">
    <property type="entry name" value="GlcG-like"/>
    <property type="match status" value="1"/>
</dbReference>
<name>A0A0P1ISX9_9RHOB</name>
<dbReference type="Gene3D" id="3.30.450.150">
    <property type="entry name" value="Haem-degrading domain"/>
    <property type="match status" value="1"/>
</dbReference>
<organism evidence="1 2">
    <name type="scientific">Cognatishimia activa</name>
    <dbReference type="NCBI Taxonomy" id="1715691"/>
    <lineage>
        <taxon>Bacteria</taxon>
        <taxon>Pseudomonadati</taxon>
        <taxon>Pseudomonadota</taxon>
        <taxon>Alphaproteobacteria</taxon>
        <taxon>Rhodobacterales</taxon>
        <taxon>Paracoccaceae</taxon>
        <taxon>Cognatishimia</taxon>
    </lineage>
</organism>
<dbReference type="PANTHER" id="PTHR34309:SF1">
    <property type="entry name" value="PROTEIN GLCG"/>
    <property type="match status" value="1"/>
</dbReference>
<proteinExistence type="predicted"/>
<protein>
    <recommendedName>
        <fullName evidence="3">Glcg protein</fullName>
    </recommendedName>
</protein>